<sequence>MGTVNLDNRSFRLNFEITAFIPSRDFAASVEEMLEKDFSHCRRVTIDEINQRPVWMKVVSRAAYLMAPVQ</sequence>
<dbReference type="PANTHER" id="PTHR21248">
    <property type="entry name" value="CARDIOLIPIN SYNTHASE"/>
    <property type="match status" value="1"/>
</dbReference>
<dbReference type="Proteomes" id="UP000289555">
    <property type="component" value="Chromosome"/>
</dbReference>
<dbReference type="SUPFAM" id="SSF56024">
    <property type="entry name" value="Phospholipase D/nuclease"/>
    <property type="match status" value="1"/>
</dbReference>
<accession>A0ABN5WXE3</accession>
<proteinExistence type="predicted"/>
<dbReference type="EMBL" id="AP019416">
    <property type="protein sequence ID" value="BBI51273.1"/>
    <property type="molecule type" value="Genomic_DNA"/>
</dbReference>
<organism evidence="1 2">
    <name type="scientific">Vreelandella olivaria</name>
    <dbReference type="NCBI Taxonomy" id="390919"/>
    <lineage>
        <taxon>Bacteria</taxon>
        <taxon>Pseudomonadati</taxon>
        <taxon>Pseudomonadota</taxon>
        <taxon>Gammaproteobacteria</taxon>
        <taxon>Oceanospirillales</taxon>
        <taxon>Halomonadaceae</taxon>
        <taxon>Vreelandella</taxon>
    </lineage>
</organism>
<dbReference type="Gene3D" id="3.30.870.10">
    <property type="entry name" value="Endonuclease Chain A"/>
    <property type="match status" value="1"/>
</dbReference>
<name>A0ABN5WXE3_9GAMM</name>
<gene>
    <name evidence="1" type="ORF">HORIV_36940</name>
</gene>
<keyword evidence="2" id="KW-1185">Reference proteome</keyword>
<evidence type="ECO:0000313" key="2">
    <source>
        <dbReference type="Proteomes" id="UP000289555"/>
    </source>
</evidence>
<dbReference type="PANTHER" id="PTHR21248:SF22">
    <property type="entry name" value="PHOSPHOLIPASE D"/>
    <property type="match status" value="1"/>
</dbReference>
<evidence type="ECO:0000313" key="1">
    <source>
        <dbReference type="EMBL" id="BBI51273.1"/>
    </source>
</evidence>
<reference evidence="2" key="1">
    <citation type="journal article" date="2019" name="Microbiol. Resour. Announc.">
        <title>Complete Genome Sequence of Halomonas olivaria, a Moderately Halophilic Bacterium Isolated from Olive Processing Effluents, Obtained by Nanopore Sequencing.</title>
        <authorList>
            <person name="Nagata S."/>
            <person name="Ii K.M."/>
            <person name="Tsukimi T."/>
            <person name="Miura M.C."/>
            <person name="Galipon J."/>
            <person name="Arakawa K."/>
        </authorList>
    </citation>
    <scope>NUCLEOTIDE SEQUENCE [LARGE SCALE GENOMIC DNA]</scope>
    <source>
        <strain evidence="2">TYRC17</strain>
    </source>
</reference>
<protein>
    <submittedName>
        <fullName evidence="1">Uncharacterized protein</fullName>
    </submittedName>
</protein>